<dbReference type="PROSITE" id="PS00198">
    <property type="entry name" value="4FE4S_FER_1"/>
    <property type="match status" value="1"/>
</dbReference>
<dbReference type="Proteomes" id="UP000549617">
    <property type="component" value="Unassembled WGS sequence"/>
</dbReference>
<feature type="binding site" evidence="9">
    <location>
        <position position="137"/>
    </location>
    <ligand>
        <name>cob(II)alamin</name>
        <dbReference type="ChEBI" id="CHEBI:16304"/>
    </ligand>
</feature>
<evidence type="ECO:0000256" key="1">
    <source>
        <dbReference type="ARBA" id="ARBA00022485"/>
    </source>
</evidence>
<evidence type="ECO:0000256" key="2">
    <source>
        <dbReference type="ARBA" id="ARBA00022490"/>
    </source>
</evidence>
<feature type="binding site" evidence="9">
    <location>
        <begin position="244"/>
        <end position="245"/>
    </location>
    <ligand>
        <name>cob(II)alamin</name>
        <dbReference type="ChEBI" id="CHEBI:16304"/>
    </ligand>
</feature>
<dbReference type="Gene3D" id="3.30.70.20">
    <property type="match status" value="1"/>
</dbReference>
<comment type="function">
    <text evidence="9">Catalyzes the conversion of epoxyqueuosine (oQ) to queuosine (Q), which is a hypermodified base found in the wobble positions of tRNA(Asp), tRNA(Asn), tRNA(His) and tRNA(Tyr).</text>
</comment>
<dbReference type="PANTHER" id="PTHR30002:SF4">
    <property type="entry name" value="EPOXYQUEUOSINE REDUCTASE"/>
    <property type="match status" value="1"/>
</dbReference>
<dbReference type="GO" id="GO:0005737">
    <property type="term" value="C:cytoplasm"/>
    <property type="evidence" value="ECO:0007669"/>
    <property type="project" value="UniProtKB-SubCell"/>
</dbReference>
<accession>A0A7W9AEF0</accession>
<keyword evidence="5 9" id="KW-0671">Queuosine biosynthesis</keyword>
<evidence type="ECO:0000256" key="4">
    <source>
        <dbReference type="ARBA" id="ARBA00022723"/>
    </source>
</evidence>
<dbReference type="Pfam" id="PF08331">
    <property type="entry name" value="QueG_DUF1730"/>
    <property type="match status" value="1"/>
</dbReference>
<evidence type="ECO:0000256" key="8">
    <source>
        <dbReference type="ARBA" id="ARBA00023014"/>
    </source>
</evidence>
<dbReference type="UniPathway" id="UPA00392"/>
<feature type="binding site" evidence="9">
    <location>
        <position position="247"/>
    </location>
    <ligand>
        <name>[4Fe-4S] cluster</name>
        <dbReference type="ChEBI" id="CHEBI:49883"/>
        <label>2</label>
    </ligand>
</feature>
<feature type="binding site" evidence="9">
    <location>
        <position position="161"/>
    </location>
    <ligand>
        <name>cob(II)alamin</name>
        <dbReference type="ChEBI" id="CHEBI:16304"/>
    </ligand>
</feature>
<evidence type="ECO:0000256" key="6">
    <source>
        <dbReference type="ARBA" id="ARBA00023002"/>
    </source>
</evidence>
<feature type="active site" description="Proton donor" evidence="9">
    <location>
        <position position="137"/>
    </location>
</feature>
<dbReference type="AlphaFoldDB" id="A0A7W9AEF0"/>
<comment type="caution">
    <text evidence="9">Lacks conserved residue(s) required for the propagation of feature annotation.</text>
</comment>
<feature type="binding site" evidence="9">
    <location>
        <position position="219"/>
    </location>
    <ligand>
        <name>cob(II)alamin</name>
        <dbReference type="ChEBI" id="CHEBI:16304"/>
    </ligand>
</feature>
<dbReference type="InterPro" id="IPR004453">
    <property type="entry name" value="QueG"/>
</dbReference>
<comment type="pathway">
    <text evidence="9">tRNA modification; tRNA-queuosine biosynthesis.</text>
</comment>
<evidence type="ECO:0000313" key="12">
    <source>
        <dbReference type="Proteomes" id="UP000549617"/>
    </source>
</evidence>
<dbReference type="EMBL" id="JACIJC010000001">
    <property type="protein sequence ID" value="MBB5684172.1"/>
    <property type="molecule type" value="Genomic_DNA"/>
</dbReference>
<comment type="subcellular location">
    <subcellularLocation>
        <location evidence="9">Cytoplasm</location>
    </subcellularLocation>
</comment>
<dbReference type="InterPro" id="IPR013542">
    <property type="entry name" value="QueG_DUF1730"/>
</dbReference>
<feature type="binding site" evidence="9">
    <location>
        <position position="251"/>
    </location>
    <ligand>
        <name>[4Fe-4S] cluster</name>
        <dbReference type="ChEBI" id="CHEBI:49883"/>
        <label>1</label>
    </ligand>
</feature>
<comment type="caution">
    <text evidence="11">The sequence shown here is derived from an EMBL/GenBank/DDBJ whole genome shotgun (WGS) entry which is preliminary data.</text>
</comment>
<dbReference type="GO" id="GO:0046872">
    <property type="term" value="F:metal ion binding"/>
    <property type="evidence" value="ECO:0007669"/>
    <property type="project" value="UniProtKB-KW"/>
</dbReference>
<comment type="cofactor">
    <cofactor evidence="9">
        <name>[4Fe-4S] cluster</name>
        <dbReference type="ChEBI" id="CHEBI:49883"/>
    </cofactor>
    <text evidence="9">Binds 2 [4Fe-4S] clusters per monomer.</text>
</comment>
<dbReference type="GO" id="GO:0008616">
    <property type="term" value="P:tRNA queuosine(34) biosynthetic process"/>
    <property type="evidence" value="ECO:0007669"/>
    <property type="project" value="UniProtKB-UniRule"/>
</dbReference>
<feature type="binding site" evidence="9">
    <location>
        <position position="62"/>
    </location>
    <ligand>
        <name>cob(II)alamin</name>
        <dbReference type="ChEBI" id="CHEBI:16304"/>
    </ligand>
</feature>
<dbReference type="NCBIfam" id="TIGR00276">
    <property type="entry name" value="tRNA epoxyqueuosine(34) reductase QueG"/>
    <property type="match status" value="1"/>
</dbReference>
<keyword evidence="1 9" id="KW-0004">4Fe-4S</keyword>
<dbReference type="PANTHER" id="PTHR30002">
    <property type="entry name" value="EPOXYQUEUOSINE REDUCTASE"/>
    <property type="match status" value="1"/>
</dbReference>
<evidence type="ECO:0000259" key="10">
    <source>
        <dbReference type="PROSITE" id="PS51379"/>
    </source>
</evidence>
<feature type="binding site" evidence="9">
    <location>
        <position position="244"/>
    </location>
    <ligand>
        <name>[4Fe-4S] cluster</name>
        <dbReference type="ChEBI" id="CHEBI:49883"/>
        <label>2</label>
    </ligand>
</feature>
<dbReference type="GO" id="GO:0052693">
    <property type="term" value="F:epoxyqueuosine reductase activity"/>
    <property type="evidence" value="ECO:0007669"/>
    <property type="project" value="UniProtKB-UniRule"/>
</dbReference>
<keyword evidence="9" id="KW-0846">Cobalamin</keyword>
<evidence type="ECO:0000313" key="11">
    <source>
        <dbReference type="EMBL" id="MBB5684172.1"/>
    </source>
</evidence>
<keyword evidence="4 9" id="KW-0479">Metal-binding</keyword>
<sequence>MTNTPSPSLSTALKQEARRIGFADCRIAPADAAPLSAVRLNQWLDEGCHGEMIWMEERAGQRGSPAGLWPQVRSVIMLGLSYAPAVDPLALEKEGGIGRISVYAQGGDYHDILKRKLKELARWLVGQAGGDLKVFVDTAPVMEKPLAEAAGLGWQGKHSNLVSRDHGSWLFLGSIYTTLDLEPDEPGRDNCGSCDACQRACPTDAFPAPYRVDARRCISYLTIELKGPIPLEFREAIGNRIYGCDDCLAVCPWNKFAVKAAANLAFAPRAELTAPAIGDILALDDAGFRQVFAGSPIKRIGRNRMVRNAAIAAGNSGDRSLRARLEPLLEDESDVVSEAAGWALARLD</sequence>
<feature type="binding site" evidence="9">
    <location>
        <position position="201"/>
    </location>
    <ligand>
        <name>[4Fe-4S] cluster</name>
        <dbReference type="ChEBI" id="CHEBI:49883"/>
        <label>2</label>
    </ligand>
</feature>
<keyword evidence="9" id="KW-0170">Cobalt</keyword>
<keyword evidence="12" id="KW-1185">Reference proteome</keyword>
<feature type="binding site" evidence="9">
    <location>
        <position position="226"/>
    </location>
    <ligand>
        <name>tRNA</name>
        <dbReference type="ChEBI" id="CHEBI:17843"/>
    </ligand>
</feature>
<dbReference type="GO" id="GO:0051539">
    <property type="term" value="F:4 iron, 4 sulfur cluster binding"/>
    <property type="evidence" value="ECO:0007669"/>
    <property type="project" value="UniProtKB-KW"/>
</dbReference>
<dbReference type="HAMAP" id="MF_00916">
    <property type="entry name" value="QueG"/>
    <property type="match status" value="1"/>
</dbReference>
<dbReference type="EC" id="1.17.99.6" evidence="9"/>
<comment type="similarity">
    <text evidence="9">Belongs to the QueG family.</text>
</comment>
<feature type="binding site" evidence="9">
    <location>
        <position position="191"/>
    </location>
    <ligand>
        <name>[4Fe-4S] cluster</name>
        <dbReference type="ChEBI" id="CHEBI:49883"/>
        <label>1</label>
    </ligand>
</feature>
<feature type="binding site" evidence="9">
    <location>
        <position position="197"/>
    </location>
    <ligand>
        <name>[4Fe-4S] cluster</name>
        <dbReference type="ChEBI" id="CHEBI:49883"/>
        <label>1</label>
    </ligand>
</feature>
<organism evidence="11 12">
    <name type="scientific">Sphingobium boeckii</name>
    <dbReference type="NCBI Taxonomy" id="1082345"/>
    <lineage>
        <taxon>Bacteria</taxon>
        <taxon>Pseudomonadati</taxon>
        <taxon>Pseudomonadota</taxon>
        <taxon>Alphaproteobacteria</taxon>
        <taxon>Sphingomonadales</taxon>
        <taxon>Sphingomonadaceae</taxon>
        <taxon>Sphingobium</taxon>
    </lineage>
</organism>
<keyword evidence="8 9" id="KW-0411">Iron-sulfur</keyword>
<dbReference type="Pfam" id="PF13484">
    <property type="entry name" value="Fer4_16"/>
    <property type="match status" value="1"/>
</dbReference>
<feature type="binding site" evidence="9">
    <location>
        <position position="217"/>
    </location>
    <ligand>
        <name>[4Fe-4S] cluster</name>
        <dbReference type="ChEBI" id="CHEBI:49883"/>
        <label>2</label>
    </ligand>
</feature>
<feature type="binding site" evidence="9">
    <location>
        <position position="194"/>
    </location>
    <ligand>
        <name>[4Fe-4S] cluster</name>
        <dbReference type="ChEBI" id="CHEBI:49883"/>
        <label>1</label>
    </ligand>
</feature>
<keyword evidence="3 9" id="KW-0819">tRNA processing</keyword>
<dbReference type="InterPro" id="IPR017900">
    <property type="entry name" value="4Fe4S_Fe_S_CS"/>
</dbReference>
<evidence type="ECO:0000256" key="5">
    <source>
        <dbReference type="ARBA" id="ARBA00022785"/>
    </source>
</evidence>
<comment type="catalytic activity">
    <reaction evidence="9">
        <text>epoxyqueuosine(34) in tRNA + AH2 = queuosine(34) in tRNA + A + H2O</text>
        <dbReference type="Rhea" id="RHEA:32159"/>
        <dbReference type="Rhea" id="RHEA-COMP:18571"/>
        <dbReference type="Rhea" id="RHEA-COMP:18582"/>
        <dbReference type="ChEBI" id="CHEBI:13193"/>
        <dbReference type="ChEBI" id="CHEBI:15377"/>
        <dbReference type="ChEBI" id="CHEBI:17499"/>
        <dbReference type="ChEBI" id="CHEBI:194431"/>
        <dbReference type="ChEBI" id="CHEBI:194443"/>
        <dbReference type="EC" id="1.17.99.6"/>
    </reaction>
</comment>
<evidence type="ECO:0000256" key="3">
    <source>
        <dbReference type="ARBA" id="ARBA00022694"/>
    </source>
</evidence>
<evidence type="ECO:0000256" key="7">
    <source>
        <dbReference type="ARBA" id="ARBA00023004"/>
    </source>
</evidence>
<keyword evidence="7 9" id="KW-0408">Iron</keyword>
<dbReference type="SUPFAM" id="SSF46548">
    <property type="entry name" value="alpha-helical ferredoxin"/>
    <property type="match status" value="1"/>
</dbReference>
<protein>
    <recommendedName>
        <fullName evidence="9">Epoxyqueuosine reductase</fullName>
        <ecNumber evidence="9">1.17.99.6</ecNumber>
    </recommendedName>
    <alternativeName>
        <fullName evidence="9">Queuosine biosynthesis protein QueG</fullName>
    </alternativeName>
</protein>
<dbReference type="RefSeq" id="WP_184014425.1">
    <property type="nucleotide sequence ID" value="NZ_JACIJC010000001.1"/>
</dbReference>
<keyword evidence="2 9" id="KW-0963">Cytoplasm</keyword>
<comment type="cofactor">
    <cofactor evidence="9">
        <name>cob(II)alamin</name>
        <dbReference type="ChEBI" id="CHEBI:16304"/>
    </cofactor>
</comment>
<feature type="domain" description="4Fe-4S ferredoxin-type" evidence="10">
    <location>
        <begin position="182"/>
        <end position="211"/>
    </location>
</feature>
<dbReference type="PROSITE" id="PS51379">
    <property type="entry name" value="4FE4S_FER_2"/>
    <property type="match status" value="1"/>
</dbReference>
<keyword evidence="6 9" id="KW-0560">Oxidoreductase</keyword>
<feature type="binding site" evidence="9">
    <location>
        <position position="172"/>
    </location>
    <ligand>
        <name>cob(II)alamin</name>
        <dbReference type="ChEBI" id="CHEBI:16304"/>
    </ligand>
</feature>
<proteinExistence type="inferred from homology"/>
<dbReference type="GO" id="GO:0031419">
    <property type="term" value="F:cobalamin binding"/>
    <property type="evidence" value="ECO:0007669"/>
    <property type="project" value="UniProtKB-KW"/>
</dbReference>
<dbReference type="InterPro" id="IPR017896">
    <property type="entry name" value="4Fe4S_Fe-S-bd"/>
</dbReference>
<reference evidence="11 12" key="1">
    <citation type="submission" date="2020-08" db="EMBL/GenBank/DDBJ databases">
        <title>Genomic Encyclopedia of Type Strains, Phase IV (KMG-IV): sequencing the most valuable type-strain genomes for metagenomic binning, comparative biology and taxonomic classification.</title>
        <authorList>
            <person name="Goeker M."/>
        </authorList>
    </citation>
    <scope>NUCLEOTIDE SEQUENCE [LARGE SCALE GENOMIC DNA]</scope>
    <source>
        <strain evidence="11 12">DSM 25079</strain>
    </source>
</reference>
<comment type="subunit">
    <text evidence="9">Monomer.</text>
</comment>
<gene>
    <name evidence="9" type="primary">queG</name>
    <name evidence="11" type="ORF">FHS49_000163</name>
</gene>
<name>A0A7W9AEF0_9SPHN</name>
<evidence type="ECO:0000256" key="9">
    <source>
        <dbReference type="HAMAP-Rule" id="MF_00916"/>
    </source>
</evidence>